<dbReference type="RefSeq" id="WP_270080086.1">
    <property type="nucleotide sequence ID" value="NZ_CP115300.1"/>
</dbReference>
<sequence>MYATRVSRRVQASPHVVYGALTDPVAIAAWRVPDGMTARVHRFDAREGGAFRVSLTYDDDSAPGKSGGRTDTYRGHFARLVPGELVVEVFAFETDDDAVRCTMTMTTTLTPAGGGTDVEILHEGIPDDIPRADNELGTRMALDNLARLVEGPGAGRPAREEKRGSGNGTDAREMRS</sequence>
<keyword evidence="5" id="KW-1185">Reference proteome</keyword>
<organism evidence="4 5">
    <name type="scientific">Streptomyces camelliae</name>
    <dbReference type="NCBI Taxonomy" id="3004093"/>
    <lineage>
        <taxon>Bacteria</taxon>
        <taxon>Bacillati</taxon>
        <taxon>Actinomycetota</taxon>
        <taxon>Actinomycetes</taxon>
        <taxon>Kitasatosporales</taxon>
        <taxon>Streptomycetaceae</taxon>
        <taxon>Streptomyces</taxon>
    </lineage>
</organism>
<proteinExistence type="inferred from homology"/>
<feature type="domain" description="Activator of Hsp90 ATPase homologue 1/2-like C-terminal" evidence="3">
    <location>
        <begin position="12"/>
        <end position="150"/>
    </location>
</feature>
<gene>
    <name evidence="4" type="ORF">O1G22_04510</name>
</gene>
<dbReference type="InterPro" id="IPR023393">
    <property type="entry name" value="START-like_dom_sf"/>
</dbReference>
<evidence type="ECO:0000256" key="1">
    <source>
        <dbReference type="ARBA" id="ARBA00006817"/>
    </source>
</evidence>
<evidence type="ECO:0000256" key="2">
    <source>
        <dbReference type="SAM" id="MobiDB-lite"/>
    </source>
</evidence>
<dbReference type="SUPFAM" id="SSF55961">
    <property type="entry name" value="Bet v1-like"/>
    <property type="match status" value="1"/>
</dbReference>
<reference evidence="4 5" key="1">
    <citation type="submission" date="2022-12" db="EMBL/GenBank/DDBJ databases">
        <authorList>
            <person name="Mo P."/>
        </authorList>
    </citation>
    <scope>NUCLEOTIDE SEQUENCE [LARGE SCALE GENOMIC DNA]</scope>
    <source>
        <strain evidence="4 5">HUAS 2-6</strain>
    </source>
</reference>
<name>A0ABY7NZY1_9ACTN</name>
<comment type="similarity">
    <text evidence="1">Belongs to the AHA1 family.</text>
</comment>
<accession>A0ABY7NZY1</accession>
<feature type="region of interest" description="Disordered" evidence="2">
    <location>
        <begin position="149"/>
        <end position="176"/>
    </location>
</feature>
<dbReference type="InterPro" id="IPR013538">
    <property type="entry name" value="ASHA1/2-like_C"/>
</dbReference>
<dbReference type="Proteomes" id="UP001212326">
    <property type="component" value="Chromosome"/>
</dbReference>
<feature type="compositionally biased region" description="Basic and acidic residues" evidence="2">
    <location>
        <begin position="157"/>
        <end position="176"/>
    </location>
</feature>
<evidence type="ECO:0000313" key="5">
    <source>
        <dbReference type="Proteomes" id="UP001212326"/>
    </source>
</evidence>
<evidence type="ECO:0000259" key="3">
    <source>
        <dbReference type="Pfam" id="PF08327"/>
    </source>
</evidence>
<dbReference type="Gene3D" id="3.30.530.20">
    <property type="match status" value="1"/>
</dbReference>
<evidence type="ECO:0000313" key="4">
    <source>
        <dbReference type="EMBL" id="WBO62141.1"/>
    </source>
</evidence>
<dbReference type="Pfam" id="PF08327">
    <property type="entry name" value="AHSA1"/>
    <property type="match status" value="1"/>
</dbReference>
<protein>
    <submittedName>
        <fullName evidence="4">SRPBCC domain-containing protein</fullName>
    </submittedName>
</protein>
<dbReference type="EMBL" id="CP115300">
    <property type="protein sequence ID" value="WBO62141.1"/>
    <property type="molecule type" value="Genomic_DNA"/>
</dbReference>